<feature type="compositionally biased region" description="Acidic residues" evidence="8">
    <location>
        <begin position="61"/>
        <end position="79"/>
    </location>
</feature>
<dbReference type="PANTHER" id="PTHR12877">
    <property type="entry name" value="RHO GUANINE NUCLEOTIDE EXCHANGE FACTOR"/>
    <property type="match status" value="1"/>
</dbReference>
<gene>
    <name evidence="11" type="primary">ARHGEF10</name>
</gene>
<dbReference type="GO" id="GO:0090307">
    <property type="term" value="P:mitotic spindle assembly"/>
    <property type="evidence" value="ECO:0007669"/>
    <property type="project" value="TreeGrafter"/>
</dbReference>
<dbReference type="Pfam" id="PF19056">
    <property type="entry name" value="WD40_2"/>
    <property type="match status" value="1"/>
</dbReference>
<dbReference type="GO" id="GO:0005085">
    <property type="term" value="F:guanyl-nucleotide exchange factor activity"/>
    <property type="evidence" value="ECO:0007669"/>
    <property type="project" value="UniProtKB-KW"/>
</dbReference>
<dbReference type="InterPro" id="IPR015943">
    <property type="entry name" value="WD40/YVTN_repeat-like_dom_sf"/>
</dbReference>
<feature type="region of interest" description="Disordered" evidence="8">
    <location>
        <begin position="1242"/>
        <end position="1265"/>
    </location>
</feature>
<name>A0A9B0TL09_CHRAS</name>
<feature type="compositionally biased region" description="Polar residues" evidence="8">
    <location>
        <begin position="94"/>
        <end position="110"/>
    </location>
</feature>
<dbReference type="PANTHER" id="PTHR12877:SF14">
    <property type="entry name" value="RHO GUANINE NUCLEOTIDE EXCHANGE FACTOR 10"/>
    <property type="match status" value="1"/>
</dbReference>
<dbReference type="CDD" id="cd00160">
    <property type="entry name" value="RhoGEF"/>
    <property type="match status" value="1"/>
</dbReference>
<dbReference type="OrthoDB" id="28697at2759"/>
<dbReference type="Gene3D" id="2.130.10.10">
    <property type="entry name" value="YVTN repeat-like/Quinoprotein amine dehydrogenase"/>
    <property type="match status" value="1"/>
</dbReference>
<keyword evidence="4 7" id="KW-0175">Coiled coil</keyword>
<dbReference type="GO" id="GO:0051496">
    <property type="term" value="P:positive regulation of stress fiber assembly"/>
    <property type="evidence" value="ECO:0007669"/>
    <property type="project" value="UniProtKB-ARBA"/>
</dbReference>
<reference evidence="11" key="1">
    <citation type="submission" date="2025-08" db="UniProtKB">
        <authorList>
            <consortium name="RefSeq"/>
        </authorList>
    </citation>
    <scope>IDENTIFICATION</scope>
    <source>
        <tissue evidence="11">Spleen</tissue>
    </source>
</reference>
<dbReference type="SUPFAM" id="SSF48065">
    <property type="entry name" value="DBL homology domain (DH-domain)"/>
    <property type="match status" value="1"/>
</dbReference>
<evidence type="ECO:0000256" key="4">
    <source>
        <dbReference type="ARBA" id="ARBA00023054"/>
    </source>
</evidence>
<protein>
    <recommendedName>
        <fullName evidence="6">Rho guanine nucleotide exchange factor 10</fullName>
    </recommendedName>
</protein>
<keyword evidence="10" id="KW-1185">Reference proteome</keyword>
<dbReference type="SUPFAM" id="SSF50978">
    <property type="entry name" value="WD40 repeat-like"/>
    <property type="match status" value="1"/>
</dbReference>
<dbReference type="InterPro" id="IPR035899">
    <property type="entry name" value="DBL_dom_sf"/>
</dbReference>
<dbReference type="CTD" id="9639"/>
<feature type="coiled-coil region" evidence="7">
    <location>
        <begin position="318"/>
        <end position="369"/>
    </location>
</feature>
<sequence length="1386" mass="154969">MVRDSEQQRQRIAAAEPGEQQSTGKRQHDGIPGQQSEKAECLQTEDLLAKRENEVKYDTNNNEEEEGEQFDFDSGDEIPEADRQAPSDPAADNTIANEEASNTGGENGTESEAVVLGEPPKLMVPTKVNPYSVIDITPFQEDQAITPEPSVEEESLSPHVPSGYSVPVPCGYAVPSNLPLILPAYSSPVIIRTVSLDEEEAQEVAEDSQFNSLSSEDPPNSEDQVNKEDSALARWVADPANTAWMENPEEAIYDDVPRENSDSEPDEMIYDDVENGDEGGNSSLEYGWSSSEFESYEEQSDSECKNGIPRSFLRSNHKKQLSHDLSRLKALYEKKMKNLMANTVGAVEIQQLKQKHELKMQKLMKAAKEGTKDGLEKTKAAVKRGRSFIRTKSFISQDHRSCLEEEQNLFIDVDCRHPEAIMTPMPEGLSQQQVVRRYILGSVVDSEKNYVDALKRILEQYEKPLSEMDPKILSGRKLKVVFYRVKEILQCHSMFQIALASRVSEWDSVEMIGDVFVASFSKSMVLDAYSEYVNNFSTAVAILKKACATKPAFLEFLKQCQESSPDRITLYSLMMKPIQRFPQFILLLQDMLKNTSKGHPDRLPLQMALTELETLAEKLNERKRDADQRCEIKQIAKAINERYLNKLLSSGNRYLIRSDDMIETVYNDKGEIIKTKERRIFMLNDVLMCATVSARTSHESNSIISTSQRYLLKWSVPLGHVDIIEYGNNEGPGENSRYPPVHSLESLVVVANAKPSKVYMGPGQLYQDLQNLLHDLNVIGQITQLIGNLKGNYQNLNQSVAHDWTSGLQRLILKKEEEIRAADCCRIQLQLPGKQDKSGRPTFFTAVFNTFTPAIKQSWINNLQMAKLALEEENHMGWFCVEDDGNQIKKEKHPLLVRYMPVMVAKQQEFKIECATYNPEPYLHNENQPDSFSMAHGFLWIGSCTNQMGQIAIISFQNSNPKVIECFNVESRILCMVYIPVEEKHKKPNTASDSETGIVRASDVPAICLGTEEGSISIYKSSQGSKKVRLQHFFTPEKSTVMSLACASQNLYAGLVNGTVAIYTKAEDGSWNSEPQKIIKLGVLPVRSLLLMEDTLWAASGGQVFIISTETLTIENQLEAHQEEGMVISHMAVAGVGIWIAFTSGSTLRLFHTETLKHLQDINIATPVHHMLPGHQRVSVTSLLVCHGLLMVGTNLGIVVALPVPRLQGIPKVTGRGMVSYHAHNGPVKFLVLASSLHKKNKNKSRDSLLPSSEPQDEDQKDMLPSEELTSCLCQSHPDGAVWLGDSLGSMTQRSDLSSSSGSLTLSHGSSSLEHKSEDSILYDLLKDPNISLKSKAQRFKKTKASSVLVVCGGQGHRRVNKKPRQQRQDELVSSVMVWQIPLLNL</sequence>
<feature type="region of interest" description="Disordered" evidence="8">
    <location>
        <begin position="1"/>
        <end position="125"/>
    </location>
</feature>
<evidence type="ECO:0000256" key="6">
    <source>
        <dbReference type="ARBA" id="ARBA00074300"/>
    </source>
</evidence>
<comment type="function">
    <text evidence="5">May play a role in developmental myelination of peripheral nerves.</text>
</comment>
<dbReference type="Pfam" id="PF19057">
    <property type="entry name" value="PH_19"/>
    <property type="match status" value="1"/>
</dbReference>
<dbReference type="FunFam" id="2.130.10.10:FF:000340">
    <property type="entry name" value="Rho guanine nucleotide exchange factor (GEF) 10"/>
    <property type="match status" value="1"/>
</dbReference>
<evidence type="ECO:0000256" key="1">
    <source>
        <dbReference type="ARBA" id="ARBA00022481"/>
    </source>
</evidence>
<feature type="region of interest" description="Disordered" evidence="8">
    <location>
        <begin position="200"/>
        <end position="282"/>
    </location>
</feature>
<keyword evidence="2" id="KW-0597">Phosphoprotein</keyword>
<evidence type="ECO:0000313" key="10">
    <source>
        <dbReference type="Proteomes" id="UP000504623"/>
    </source>
</evidence>
<dbReference type="GO" id="GO:0051056">
    <property type="term" value="P:regulation of small GTPase mediated signal transduction"/>
    <property type="evidence" value="ECO:0007669"/>
    <property type="project" value="UniProtKB-ARBA"/>
</dbReference>
<dbReference type="FunFam" id="1.20.900.10:FF:000003">
    <property type="entry name" value="Rho guanine nucleotide exchange factor 10 like"/>
    <property type="match status" value="1"/>
</dbReference>
<dbReference type="Proteomes" id="UP000504623">
    <property type="component" value="Unplaced"/>
</dbReference>
<feature type="compositionally biased region" description="Polar residues" evidence="8">
    <location>
        <begin position="208"/>
        <end position="223"/>
    </location>
</feature>
<dbReference type="InterPro" id="IPR000219">
    <property type="entry name" value="DH_dom"/>
</dbReference>
<evidence type="ECO:0000256" key="3">
    <source>
        <dbReference type="ARBA" id="ARBA00022658"/>
    </source>
</evidence>
<dbReference type="GO" id="GO:0005813">
    <property type="term" value="C:centrosome"/>
    <property type="evidence" value="ECO:0007669"/>
    <property type="project" value="TreeGrafter"/>
</dbReference>
<dbReference type="GeneID" id="102824109"/>
<feature type="domain" description="DH" evidence="9">
    <location>
        <begin position="435"/>
        <end position="622"/>
    </location>
</feature>
<dbReference type="SMART" id="SM00325">
    <property type="entry name" value="RhoGEF"/>
    <property type="match status" value="1"/>
</dbReference>
<dbReference type="InterPro" id="IPR039919">
    <property type="entry name" value="ARHGEF10/ARHGEF17"/>
</dbReference>
<accession>A0A9B0TL09</accession>
<proteinExistence type="predicted"/>
<evidence type="ECO:0000256" key="8">
    <source>
        <dbReference type="SAM" id="MobiDB-lite"/>
    </source>
</evidence>
<dbReference type="GO" id="GO:0030036">
    <property type="term" value="P:actin cytoskeleton organization"/>
    <property type="evidence" value="ECO:0007669"/>
    <property type="project" value="TreeGrafter"/>
</dbReference>
<feature type="region of interest" description="Disordered" evidence="8">
    <location>
        <begin position="141"/>
        <end position="160"/>
    </location>
</feature>
<evidence type="ECO:0000256" key="5">
    <source>
        <dbReference type="ARBA" id="ARBA00058240"/>
    </source>
</evidence>
<keyword evidence="3" id="KW-0344">Guanine-nucleotide releasing factor</keyword>
<evidence type="ECO:0000259" key="9">
    <source>
        <dbReference type="PROSITE" id="PS50010"/>
    </source>
</evidence>
<feature type="compositionally biased region" description="Acidic residues" evidence="8">
    <location>
        <begin position="262"/>
        <end position="277"/>
    </location>
</feature>
<dbReference type="GO" id="GO:0005737">
    <property type="term" value="C:cytoplasm"/>
    <property type="evidence" value="ECO:0007669"/>
    <property type="project" value="UniProtKB-ARBA"/>
</dbReference>
<dbReference type="InterPro" id="IPR036322">
    <property type="entry name" value="WD40_repeat_dom_sf"/>
</dbReference>
<dbReference type="Pfam" id="PF00621">
    <property type="entry name" value="RhoGEF"/>
    <property type="match status" value="1"/>
</dbReference>
<dbReference type="Gene3D" id="1.20.900.10">
    <property type="entry name" value="Dbl homology (DH) domain"/>
    <property type="match status" value="1"/>
</dbReference>
<evidence type="ECO:0000256" key="7">
    <source>
        <dbReference type="SAM" id="Coils"/>
    </source>
</evidence>
<organism evidence="10 11">
    <name type="scientific">Chrysochloris asiatica</name>
    <name type="common">Cape golden mole</name>
    <dbReference type="NCBI Taxonomy" id="185453"/>
    <lineage>
        <taxon>Eukaryota</taxon>
        <taxon>Metazoa</taxon>
        <taxon>Chordata</taxon>
        <taxon>Craniata</taxon>
        <taxon>Vertebrata</taxon>
        <taxon>Euteleostomi</taxon>
        <taxon>Mammalia</taxon>
        <taxon>Eutheria</taxon>
        <taxon>Afrotheria</taxon>
        <taxon>Chrysochloridae</taxon>
        <taxon>Chrysochlorinae</taxon>
        <taxon>Chrysochloris</taxon>
    </lineage>
</organism>
<dbReference type="PROSITE" id="PS50010">
    <property type="entry name" value="DH_2"/>
    <property type="match status" value="1"/>
</dbReference>
<evidence type="ECO:0000256" key="2">
    <source>
        <dbReference type="ARBA" id="ARBA00022553"/>
    </source>
</evidence>
<feature type="coiled-coil region" evidence="7">
    <location>
        <begin position="605"/>
        <end position="636"/>
    </location>
</feature>
<feature type="compositionally biased region" description="Basic and acidic residues" evidence="8">
    <location>
        <begin position="47"/>
        <end position="57"/>
    </location>
</feature>
<evidence type="ECO:0000313" key="11">
    <source>
        <dbReference type="RefSeq" id="XP_006866783.1"/>
    </source>
</evidence>
<dbReference type="RefSeq" id="XP_006866783.1">
    <property type="nucleotide sequence ID" value="XM_006866721.1"/>
</dbReference>
<keyword evidence="1" id="KW-0488">Methylation</keyword>
<dbReference type="SUPFAM" id="SSF50729">
    <property type="entry name" value="PH domain-like"/>
    <property type="match status" value="1"/>
</dbReference>